<evidence type="ECO:0000256" key="1">
    <source>
        <dbReference type="SAM" id="MobiDB-lite"/>
    </source>
</evidence>
<proteinExistence type="predicted"/>
<dbReference type="EMBL" id="JARQZJ010000122">
    <property type="protein sequence ID" value="KAK9889391.1"/>
    <property type="molecule type" value="Genomic_DNA"/>
</dbReference>
<dbReference type="AlphaFoldDB" id="A0AAW1V132"/>
<feature type="compositionally biased region" description="Low complexity" evidence="1">
    <location>
        <begin position="159"/>
        <end position="171"/>
    </location>
</feature>
<dbReference type="Proteomes" id="UP001431783">
    <property type="component" value="Unassembled WGS sequence"/>
</dbReference>
<feature type="region of interest" description="Disordered" evidence="1">
    <location>
        <begin position="152"/>
        <end position="189"/>
    </location>
</feature>
<evidence type="ECO:0000313" key="3">
    <source>
        <dbReference type="Proteomes" id="UP001431783"/>
    </source>
</evidence>
<protein>
    <submittedName>
        <fullName evidence="2">Uncharacterized protein</fullName>
    </submittedName>
</protein>
<name>A0AAW1V132_9CUCU</name>
<gene>
    <name evidence="2" type="ORF">WA026_004665</name>
</gene>
<keyword evidence="3" id="KW-1185">Reference proteome</keyword>
<accession>A0AAW1V132</accession>
<organism evidence="2 3">
    <name type="scientific">Henosepilachna vigintioctopunctata</name>
    <dbReference type="NCBI Taxonomy" id="420089"/>
    <lineage>
        <taxon>Eukaryota</taxon>
        <taxon>Metazoa</taxon>
        <taxon>Ecdysozoa</taxon>
        <taxon>Arthropoda</taxon>
        <taxon>Hexapoda</taxon>
        <taxon>Insecta</taxon>
        <taxon>Pterygota</taxon>
        <taxon>Neoptera</taxon>
        <taxon>Endopterygota</taxon>
        <taxon>Coleoptera</taxon>
        <taxon>Polyphaga</taxon>
        <taxon>Cucujiformia</taxon>
        <taxon>Coccinelloidea</taxon>
        <taxon>Coccinellidae</taxon>
        <taxon>Epilachninae</taxon>
        <taxon>Epilachnini</taxon>
        <taxon>Henosepilachna</taxon>
    </lineage>
</organism>
<sequence length="189" mass="21382">MNALFSDCSHELYLDVTTRSPRAVRFQEISIPTVSSHPIPRISPMTCLYHGRPHSRPARNHHFSLRDSDSTSFSYSVRILCLTETAESEYSAKRHQRVRSYTGCCSNSYPDVDDLSFEIFKELIRNCITLRKDVCATVDMYAYAGGGPPHYAPPPTYLQPQPSHHVVQPQVGSLGPDVPTASHYSKRRR</sequence>
<evidence type="ECO:0000313" key="2">
    <source>
        <dbReference type="EMBL" id="KAK9889391.1"/>
    </source>
</evidence>
<reference evidence="2 3" key="1">
    <citation type="submission" date="2023-03" db="EMBL/GenBank/DDBJ databases">
        <title>Genome insight into feeding habits of ladybird beetles.</title>
        <authorList>
            <person name="Li H.-S."/>
            <person name="Huang Y.-H."/>
            <person name="Pang H."/>
        </authorList>
    </citation>
    <scope>NUCLEOTIDE SEQUENCE [LARGE SCALE GENOMIC DNA]</scope>
    <source>
        <strain evidence="2">SYSU_2023b</strain>
        <tissue evidence="2">Whole body</tissue>
    </source>
</reference>
<comment type="caution">
    <text evidence="2">The sequence shown here is derived from an EMBL/GenBank/DDBJ whole genome shotgun (WGS) entry which is preliminary data.</text>
</comment>